<dbReference type="AlphaFoldDB" id="A0A194W171"/>
<dbReference type="InterPro" id="IPR052783">
    <property type="entry name" value="Metabolic/Drug-Res_Regulator"/>
</dbReference>
<dbReference type="GO" id="GO:0003677">
    <property type="term" value="F:DNA binding"/>
    <property type="evidence" value="ECO:0007669"/>
    <property type="project" value="InterPro"/>
</dbReference>
<dbReference type="Pfam" id="PF00172">
    <property type="entry name" value="Zn_clus"/>
    <property type="match status" value="1"/>
</dbReference>
<dbReference type="EMBL" id="CM003103">
    <property type="protein sequence ID" value="KUI70271.1"/>
    <property type="molecule type" value="Genomic_DNA"/>
</dbReference>
<evidence type="ECO:0000313" key="6">
    <source>
        <dbReference type="Proteomes" id="UP000078559"/>
    </source>
</evidence>
<evidence type="ECO:0000313" key="5">
    <source>
        <dbReference type="EMBL" id="KUI70271.1"/>
    </source>
</evidence>
<proteinExistence type="predicted"/>
<dbReference type="SMART" id="SM00066">
    <property type="entry name" value="GAL4"/>
    <property type="match status" value="1"/>
</dbReference>
<evidence type="ECO:0000256" key="1">
    <source>
        <dbReference type="ARBA" id="ARBA00022723"/>
    </source>
</evidence>
<dbReference type="CDD" id="cd12148">
    <property type="entry name" value="fungal_TF_MHR"/>
    <property type="match status" value="1"/>
</dbReference>
<feature type="compositionally biased region" description="Polar residues" evidence="3">
    <location>
        <begin position="15"/>
        <end position="25"/>
    </location>
</feature>
<dbReference type="SUPFAM" id="SSF57701">
    <property type="entry name" value="Zn2/Cys6 DNA-binding domain"/>
    <property type="match status" value="1"/>
</dbReference>
<sequence>MPSKRKTISEADNVPSASPTNSNAAHSAPAKRQRVSRACDQCRAAREKCDGKQPMCFPCVFQNRACTYQTNPKKRGVQTGYIKTLEVALAWLFDKVPGTEDALENLLTHDGGQGQSLLVGKESEKSNRLHKRWRKSRVQKEIDRILSGGQVSQARADKSSPSDNDESDAAHSDKATAKIQDPTPSEGPAPLKNRSSSSILDGHEGSSTVFKMIKLPHSHWRLLDIYFSYTHCWFPILERQGLLKTVYLYPGEGLDILHTRTASASHAELWAALALASYQDASSSKPTVQDVSAVASLSPDEIYDIARRLIPSEEGEFEIQHARALLLLALINIGKGKKTSAWILVGIAHRISLDISELPRDDELASRRATSVLMGCCILDTIISVHRRGLAGLEKATIIEGMSIPEDNLDEWQHWAPCDGFGQNLPGPAVSSRSPACSLTTFNQLYDVFEFLRKHSSEKQDGTLLTEHPTDVMVLLNQTIKPRLPFGDFVTGRASSSATIPSAYVLRILFLWVSTLLEFTRESPCVLILESVEQYLSHFGACGAPPFFASCLAMMTQHRSFGDLHPHSRDRWHSITEILASIWTSPRSRPTNAVHMASAELGPSRSSDPSMASSIMHIHTSIATTTTPSFYPTNGLRTPTLPAKNYPSNSAPFMIGTFSPPKPVHNSRVGPAPATTSIEMMQRHSMHGGPGPPLGQPQHQAVVPGAGAGAGIVYSESANGAPLDYDALLDDLSMDYIDRVDTDPQFMANLGFAPGADITEILSREFGAI</sequence>
<feature type="region of interest" description="Disordered" evidence="3">
    <location>
        <begin position="1"/>
        <end position="32"/>
    </location>
</feature>
<reference evidence="5" key="1">
    <citation type="submission" date="2014-12" db="EMBL/GenBank/DDBJ databases">
        <title>Genome Sequence of Valsa Canker Pathogens Uncovers a Specific Adaption of Colonization on Woody Bark.</title>
        <authorList>
            <person name="Yin Z."/>
            <person name="Liu H."/>
            <person name="Gao X."/>
            <person name="Li Z."/>
            <person name="Song N."/>
            <person name="Ke X."/>
            <person name="Dai Q."/>
            <person name="Wu Y."/>
            <person name="Sun Y."/>
            <person name="Xu J.-R."/>
            <person name="Kang Z.K."/>
            <person name="Wang L."/>
            <person name="Huang L."/>
        </authorList>
    </citation>
    <scope>NUCLEOTIDE SEQUENCE [LARGE SCALE GENOMIC DNA]</scope>
    <source>
        <strain evidence="5">03-8</strain>
    </source>
</reference>
<dbReference type="InterPro" id="IPR001138">
    <property type="entry name" value="Zn2Cys6_DnaBD"/>
</dbReference>
<dbReference type="PROSITE" id="PS50048">
    <property type="entry name" value="ZN2_CY6_FUNGAL_2"/>
    <property type="match status" value="1"/>
</dbReference>
<dbReference type="GO" id="GO:0000981">
    <property type="term" value="F:DNA-binding transcription factor activity, RNA polymerase II-specific"/>
    <property type="evidence" value="ECO:0007669"/>
    <property type="project" value="InterPro"/>
</dbReference>
<dbReference type="GO" id="GO:0008270">
    <property type="term" value="F:zinc ion binding"/>
    <property type="evidence" value="ECO:0007669"/>
    <property type="project" value="InterPro"/>
</dbReference>
<evidence type="ECO:0000259" key="4">
    <source>
        <dbReference type="PROSITE" id="PS50048"/>
    </source>
</evidence>
<organism evidence="5 6">
    <name type="scientific">Cytospora mali</name>
    <name type="common">Apple Valsa canker fungus</name>
    <name type="synonym">Valsa mali</name>
    <dbReference type="NCBI Taxonomy" id="578113"/>
    <lineage>
        <taxon>Eukaryota</taxon>
        <taxon>Fungi</taxon>
        <taxon>Dikarya</taxon>
        <taxon>Ascomycota</taxon>
        <taxon>Pezizomycotina</taxon>
        <taxon>Sordariomycetes</taxon>
        <taxon>Sordariomycetidae</taxon>
        <taxon>Diaporthales</taxon>
        <taxon>Cytosporaceae</taxon>
        <taxon>Cytospora</taxon>
    </lineage>
</organism>
<dbReference type="PROSITE" id="PS00463">
    <property type="entry name" value="ZN2_CY6_FUNGAL_1"/>
    <property type="match status" value="1"/>
</dbReference>
<dbReference type="GO" id="GO:0006351">
    <property type="term" value="P:DNA-templated transcription"/>
    <property type="evidence" value="ECO:0007669"/>
    <property type="project" value="InterPro"/>
</dbReference>
<keyword evidence="2" id="KW-0539">Nucleus</keyword>
<feature type="domain" description="Zn(2)-C6 fungal-type" evidence="4">
    <location>
        <begin position="38"/>
        <end position="68"/>
    </location>
</feature>
<keyword evidence="6" id="KW-1185">Reference proteome</keyword>
<feature type="compositionally biased region" description="Basic residues" evidence="3">
    <location>
        <begin position="128"/>
        <end position="137"/>
    </location>
</feature>
<dbReference type="Gene3D" id="4.10.240.10">
    <property type="entry name" value="Zn(2)-C6 fungal-type DNA-binding domain"/>
    <property type="match status" value="1"/>
</dbReference>
<protein>
    <submittedName>
        <fullName evidence="5">Quinic acid utilization activator</fullName>
    </submittedName>
</protein>
<gene>
    <name evidence="5" type="ORF">VM1G_06481</name>
</gene>
<dbReference type="PANTHER" id="PTHR47655">
    <property type="entry name" value="QUINIC ACID UTILIZATION ACTIVATOR"/>
    <property type="match status" value="1"/>
</dbReference>
<dbReference type="Pfam" id="PF04082">
    <property type="entry name" value="Fungal_trans"/>
    <property type="match status" value="1"/>
</dbReference>
<dbReference type="CDD" id="cd00067">
    <property type="entry name" value="GAL4"/>
    <property type="match status" value="1"/>
</dbReference>
<dbReference type="InterPro" id="IPR007219">
    <property type="entry name" value="XnlR_reg_dom"/>
</dbReference>
<dbReference type="GO" id="GO:0045944">
    <property type="term" value="P:positive regulation of transcription by RNA polymerase II"/>
    <property type="evidence" value="ECO:0007669"/>
    <property type="project" value="TreeGrafter"/>
</dbReference>
<keyword evidence="1" id="KW-0479">Metal-binding</keyword>
<name>A0A194W171_CYTMA</name>
<dbReference type="PANTHER" id="PTHR47655:SF2">
    <property type="entry name" value="QUINIC ACID UTILIZATION ACTIVATOR"/>
    <property type="match status" value="1"/>
</dbReference>
<dbReference type="InterPro" id="IPR036864">
    <property type="entry name" value="Zn2-C6_fun-type_DNA-bd_sf"/>
</dbReference>
<feature type="region of interest" description="Disordered" evidence="3">
    <location>
        <begin position="110"/>
        <end position="200"/>
    </location>
</feature>
<dbReference type="OrthoDB" id="3364175at2759"/>
<evidence type="ECO:0000256" key="2">
    <source>
        <dbReference type="ARBA" id="ARBA00023242"/>
    </source>
</evidence>
<accession>A0A194W171</accession>
<evidence type="ECO:0000256" key="3">
    <source>
        <dbReference type="SAM" id="MobiDB-lite"/>
    </source>
</evidence>
<dbReference type="Proteomes" id="UP000078559">
    <property type="component" value="Chromosome 6"/>
</dbReference>